<feature type="compositionally biased region" description="Low complexity" evidence="1">
    <location>
        <begin position="1"/>
        <end position="11"/>
    </location>
</feature>
<dbReference type="Proteomes" id="UP000266841">
    <property type="component" value="Unassembled WGS sequence"/>
</dbReference>
<comment type="caution">
    <text evidence="2">The sequence shown here is derived from an EMBL/GenBank/DDBJ whole genome shotgun (WGS) entry which is preliminary data.</text>
</comment>
<feature type="non-terminal residue" evidence="2">
    <location>
        <position position="1"/>
    </location>
</feature>
<sequence length="253" mass="27436">GAGLPARAPLRPYRRRRGGQIVLRRAQARDSSVPDAEQARRASAGLGAPRSGLIPRPLHRSRPNQRRRSTAIGPGGEWYCLLWAERPAQVQLRQHRWGGSNILDGVPRALDKAGVYCWQGVGGGNYLYGQSALDQFEGTDATRDLSLATTVMGATAWTVFFLAGCVRFPPAVWMLMSAVLVATTVTEGLVYQRMLHNLYCDGGGVCSRGPGAKCAIAAMAFWSLSSIMCCGVFREARDRKEAEDEGVDVSDVV</sequence>
<accession>K0S844</accession>
<organism evidence="2 3">
    <name type="scientific">Thalassiosira oceanica</name>
    <name type="common">Marine diatom</name>
    <dbReference type="NCBI Taxonomy" id="159749"/>
    <lineage>
        <taxon>Eukaryota</taxon>
        <taxon>Sar</taxon>
        <taxon>Stramenopiles</taxon>
        <taxon>Ochrophyta</taxon>
        <taxon>Bacillariophyta</taxon>
        <taxon>Coscinodiscophyceae</taxon>
        <taxon>Thalassiosirophycidae</taxon>
        <taxon>Thalassiosirales</taxon>
        <taxon>Thalassiosiraceae</taxon>
        <taxon>Thalassiosira</taxon>
    </lineage>
</organism>
<evidence type="ECO:0000313" key="3">
    <source>
        <dbReference type="Proteomes" id="UP000266841"/>
    </source>
</evidence>
<keyword evidence="3" id="KW-1185">Reference proteome</keyword>
<reference evidence="2 3" key="1">
    <citation type="journal article" date="2012" name="Genome Biol.">
        <title>Genome and low-iron response of an oceanic diatom adapted to chronic iron limitation.</title>
        <authorList>
            <person name="Lommer M."/>
            <person name="Specht M."/>
            <person name="Roy A.S."/>
            <person name="Kraemer L."/>
            <person name="Andreson R."/>
            <person name="Gutowska M.A."/>
            <person name="Wolf J."/>
            <person name="Bergner S.V."/>
            <person name="Schilhabel M.B."/>
            <person name="Klostermeier U.C."/>
            <person name="Beiko R.G."/>
            <person name="Rosenstiel P."/>
            <person name="Hippler M."/>
            <person name="Laroche J."/>
        </authorList>
    </citation>
    <scope>NUCLEOTIDE SEQUENCE [LARGE SCALE GENOMIC DNA]</scope>
    <source>
        <strain evidence="2 3">CCMP1005</strain>
    </source>
</reference>
<dbReference type="AlphaFoldDB" id="K0S844"/>
<name>K0S844_THAOC</name>
<feature type="region of interest" description="Disordered" evidence="1">
    <location>
        <begin position="1"/>
        <end position="71"/>
    </location>
</feature>
<evidence type="ECO:0000313" key="2">
    <source>
        <dbReference type="EMBL" id="EJK62258.1"/>
    </source>
</evidence>
<protein>
    <submittedName>
        <fullName evidence="2">Uncharacterized protein</fullName>
    </submittedName>
</protein>
<proteinExistence type="predicted"/>
<dbReference type="EMBL" id="AGNL01019005">
    <property type="protein sequence ID" value="EJK62258.1"/>
    <property type="molecule type" value="Genomic_DNA"/>
</dbReference>
<feature type="compositionally biased region" description="Basic residues" evidence="1">
    <location>
        <begin position="57"/>
        <end position="69"/>
    </location>
</feature>
<gene>
    <name evidence="2" type="ORF">THAOC_17135</name>
</gene>
<evidence type="ECO:0000256" key="1">
    <source>
        <dbReference type="SAM" id="MobiDB-lite"/>
    </source>
</evidence>